<evidence type="ECO:0000313" key="1">
    <source>
        <dbReference type="EMBL" id="PHM38148.1"/>
    </source>
</evidence>
<keyword evidence="2" id="KW-1185">Reference proteome</keyword>
<name>A0A2G0NTW3_9GAMM</name>
<protein>
    <submittedName>
        <fullName evidence="1">Transcriptional regulator</fullName>
    </submittedName>
</protein>
<gene>
    <name evidence="1" type="ORF">Xmau_03533</name>
</gene>
<proteinExistence type="predicted"/>
<reference evidence="1 2" key="1">
    <citation type="journal article" date="2017" name="Nat. Microbiol.">
        <title>Natural product diversity associated with the nematode symbionts Photorhabdus and Xenorhabdus.</title>
        <authorList>
            <person name="Tobias N.J."/>
            <person name="Wolff H."/>
            <person name="Djahanschiri B."/>
            <person name="Grundmann F."/>
            <person name="Kronenwerth M."/>
            <person name="Shi Y.M."/>
            <person name="Simonyi S."/>
            <person name="Grun P."/>
            <person name="Shapiro-Ilan D."/>
            <person name="Pidot S.J."/>
            <person name="Stinear T.P."/>
            <person name="Ebersberger I."/>
            <person name="Bode H.B."/>
        </authorList>
    </citation>
    <scope>NUCLEOTIDE SEQUENCE [LARGE SCALE GENOMIC DNA]</scope>
    <source>
        <strain evidence="1 2">DSM 17908</strain>
    </source>
</reference>
<sequence length="85" mass="9875">MACQIAAILDVPTCYFYIDDNSFADQVLLLYKKDFCQSNEFENELITTLTEKTRKYEKAFELFKETMESIKSTHEGVQGTESKKD</sequence>
<dbReference type="InterPro" id="IPR010982">
    <property type="entry name" value="Lambda_DNA-bd_dom_sf"/>
</dbReference>
<accession>A0A2G0NTW3</accession>
<dbReference type="EMBL" id="NITY01000017">
    <property type="protein sequence ID" value="PHM38148.1"/>
    <property type="molecule type" value="Genomic_DNA"/>
</dbReference>
<dbReference type="Proteomes" id="UP000224607">
    <property type="component" value="Unassembled WGS sequence"/>
</dbReference>
<dbReference type="Gene3D" id="1.10.260.40">
    <property type="entry name" value="lambda repressor-like DNA-binding domains"/>
    <property type="match status" value="1"/>
</dbReference>
<evidence type="ECO:0000313" key="2">
    <source>
        <dbReference type="Proteomes" id="UP000224607"/>
    </source>
</evidence>
<organism evidence="1 2">
    <name type="scientific">Xenorhabdus mauleonii</name>
    <dbReference type="NCBI Taxonomy" id="351675"/>
    <lineage>
        <taxon>Bacteria</taxon>
        <taxon>Pseudomonadati</taxon>
        <taxon>Pseudomonadota</taxon>
        <taxon>Gammaproteobacteria</taxon>
        <taxon>Enterobacterales</taxon>
        <taxon>Morganellaceae</taxon>
        <taxon>Xenorhabdus</taxon>
    </lineage>
</organism>
<comment type="caution">
    <text evidence="1">The sequence shown here is derived from an EMBL/GenBank/DDBJ whole genome shotgun (WGS) entry which is preliminary data.</text>
</comment>